<evidence type="ECO:0000256" key="1">
    <source>
        <dbReference type="SAM" id="Phobius"/>
    </source>
</evidence>
<name>A0ABS6YYD6_9ACTN</name>
<dbReference type="EMBL" id="WTFF01000003">
    <property type="protein sequence ID" value="MBW5480473.1"/>
    <property type="molecule type" value="Genomic_DNA"/>
</dbReference>
<keyword evidence="1" id="KW-1133">Transmembrane helix</keyword>
<gene>
    <name evidence="2" type="ORF">GPJ59_00800</name>
</gene>
<keyword evidence="1" id="KW-0812">Transmembrane</keyword>
<keyword evidence="1" id="KW-0472">Membrane</keyword>
<organism evidence="2 3">
    <name type="scientific">Streptomyces bambusae</name>
    <dbReference type="NCBI Taxonomy" id="1550616"/>
    <lineage>
        <taxon>Bacteria</taxon>
        <taxon>Bacillati</taxon>
        <taxon>Actinomycetota</taxon>
        <taxon>Actinomycetes</taxon>
        <taxon>Kitasatosporales</taxon>
        <taxon>Streptomycetaceae</taxon>
        <taxon>Streptomyces</taxon>
    </lineage>
</organism>
<evidence type="ECO:0000313" key="2">
    <source>
        <dbReference type="EMBL" id="MBW5480473.1"/>
    </source>
</evidence>
<keyword evidence="3" id="KW-1185">Reference proteome</keyword>
<sequence>MDGSHRGGHRRAGALLGTVGAALAVAGPVMLLRARSGRKEIRTELAAQKITFPDHGLPADLAPYAGRRVETGPEAHAYAEFINGNVALATGGRTYAEITAELHATGGDDEKLAKLRQTAFMGQSLRASLMSAYQAWHLTTLVAGLGAALTGLGVALVATADALAPRSPDRP</sequence>
<proteinExistence type="predicted"/>
<dbReference type="Proteomes" id="UP000812013">
    <property type="component" value="Unassembled WGS sequence"/>
</dbReference>
<protein>
    <recommendedName>
        <fullName evidence="4">Aromatic ring-opening dioxygenase LigA</fullName>
    </recommendedName>
</protein>
<feature type="transmembrane region" description="Helical" evidence="1">
    <location>
        <begin position="12"/>
        <end position="32"/>
    </location>
</feature>
<evidence type="ECO:0000313" key="3">
    <source>
        <dbReference type="Proteomes" id="UP000812013"/>
    </source>
</evidence>
<accession>A0ABS6YYD6</accession>
<dbReference type="RefSeq" id="WP_219664181.1">
    <property type="nucleotide sequence ID" value="NZ_WTFF01000003.1"/>
</dbReference>
<feature type="transmembrane region" description="Helical" evidence="1">
    <location>
        <begin position="135"/>
        <end position="158"/>
    </location>
</feature>
<evidence type="ECO:0008006" key="4">
    <source>
        <dbReference type="Google" id="ProtNLM"/>
    </source>
</evidence>
<reference evidence="2 3" key="1">
    <citation type="submission" date="2019-12" db="EMBL/GenBank/DDBJ databases">
        <title>Genome sequence of Streptomyces bambusae.</title>
        <authorList>
            <person name="Bansal K."/>
            <person name="Choksket S."/>
            <person name="Korpole S."/>
            <person name="Patil P.B."/>
        </authorList>
    </citation>
    <scope>NUCLEOTIDE SEQUENCE [LARGE SCALE GENOMIC DNA]</scope>
    <source>
        <strain evidence="2 3">SK60</strain>
    </source>
</reference>
<comment type="caution">
    <text evidence="2">The sequence shown here is derived from an EMBL/GenBank/DDBJ whole genome shotgun (WGS) entry which is preliminary data.</text>
</comment>